<feature type="region of interest" description="Disordered" evidence="1">
    <location>
        <begin position="226"/>
        <end position="252"/>
    </location>
</feature>
<accession>A0A9D4S3Y8</accession>
<evidence type="ECO:0000313" key="2">
    <source>
        <dbReference type="EMBL" id="KAH3891689.1"/>
    </source>
</evidence>
<protein>
    <submittedName>
        <fullName evidence="2">Uncharacterized protein</fullName>
    </submittedName>
</protein>
<dbReference type="EMBL" id="JAIWYP010000001">
    <property type="protein sequence ID" value="KAH3891689.1"/>
    <property type="molecule type" value="Genomic_DNA"/>
</dbReference>
<gene>
    <name evidence="2" type="ORF">DPMN_015794</name>
</gene>
<evidence type="ECO:0000313" key="3">
    <source>
        <dbReference type="Proteomes" id="UP000828390"/>
    </source>
</evidence>
<keyword evidence="3" id="KW-1185">Reference proteome</keyword>
<reference evidence="2" key="2">
    <citation type="submission" date="2020-11" db="EMBL/GenBank/DDBJ databases">
        <authorList>
            <person name="McCartney M.A."/>
            <person name="Auch B."/>
            <person name="Kono T."/>
            <person name="Mallez S."/>
            <person name="Becker A."/>
            <person name="Gohl D.M."/>
            <person name="Silverstein K.A.T."/>
            <person name="Koren S."/>
            <person name="Bechman K.B."/>
            <person name="Herman A."/>
            <person name="Abrahante J.E."/>
            <person name="Garbe J."/>
        </authorList>
    </citation>
    <scope>NUCLEOTIDE SEQUENCE</scope>
    <source>
        <strain evidence="2">Duluth1</strain>
        <tissue evidence="2">Whole animal</tissue>
    </source>
</reference>
<organism evidence="2 3">
    <name type="scientific">Dreissena polymorpha</name>
    <name type="common">Zebra mussel</name>
    <name type="synonym">Mytilus polymorpha</name>
    <dbReference type="NCBI Taxonomy" id="45954"/>
    <lineage>
        <taxon>Eukaryota</taxon>
        <taxon>Metazoa</taxon>
        <taxon>Spiralia</taxon>
        <taxon>Lophotrochozoa</taxon>
        <taxon>Mollusca</taxon>
        <taxon>Bivalvia</taxon>
        <taxon>Autobranchia</taxon>
        <taxon>Heteroconchia</taxon>
        <taxon>Euheterodonta</taxon>
        <taxon>Imparidentia</taxon>
        <taxon>Neoheterodontei</taxon>
        <taxon>Myida</taxon>
        <taxon>Dreissenoidea</taxon>
        <taxon>Dreissenidae</taxon>
        <taxon>Dreissena</taxon>
    </lineage>
</organism>
<proteinExistence type="predicted"/>
<evidence type="ECO:0000256" key="1">
    <source>
        <dbReference type="SAM" id="MobiDB-lite"/>
    </source>
</evidence>
<dbReference type="Proteomes" id="UP000828390">
    <property type="component" value="Unassembled WGS sequence"/>
</dbReference>
<dbReference type="AlphaFoldDB" id="A0A9D4S3Y8"/>
<sequence length="252" mass="28852">MSSEQIFLPTFMNSEHPGSHVFQQTGNMFVHIPGIIKTNILTKLHEDWTIHVTLKTTGTIFKFAQDIVGTNLLAKFRDYRTINVASRLLRRKNATPHIILTNLLTKFHEDRNINVATRVLTSHIRKNASPPCCHVFKATGIFFKLLQYIIGMNLLTKFHEDRTINVASRVLTRFYNGSNVFQANVTISKLIQDIIETNLLTKFHEEWTINVACRVIIRQMLTPHEAQRTTHNARRTKGDHKSSPSAHCAQVS</sequence>
<comment type="caution">
    <text evidence="2">The sequence shown here is derived from an EMBL/GenBank/DDBJ whole genome shotgun (WGS) entry which is preliminary data.</text>
</comment>
<reference evidence="2" key="1">
    <citation type="journal article" date="2019" name="bioRxiv">
        <title>The Genome of the Zebra Mussel, Dreissena polymorpha: A Resource for Invasive Species Research.</title>
        <authorList>
            <person name="McCartney M.A."/>
            <person name="Auch B."/>
            <person name="Kono T."/>
            <person name="Mallez S."/>
            <person name="Zhang Y."/>
            <person name="Obille A."/>
            <person name="Becker A."/>
            <person name="Abrahante J.E."/>
            <person name="Garbe J."/>
            <person name="Badalamenti J.P."/>
            <person name="Herman A."/>
            <person name="Mangelson H."/>
            <person name="Liachko I."/>
            <person name="Sullivan S."/>
            <person name="Sone E.D."/>
            <person name="Koren S."/>
            <person name="Silverstein K.A.T."/>
            <person name="Beckman K.B."/>
            <person name="Gohl D.M."/>
        </authorList>
    </citation>
    <scope>NUCLEOTIDE SEQUENCE</scope>
    <source>
        <strain evidence="2">Duluth1</strain>
        <tissue evidence="2">Whole animal</tissue>
    </source>
</reference>
<name>A0A9D4S3Y8_DREPO</name>